<accession>A0A3E2B4C8</accession>
<evidence type="ECO:0000313" key="10">
    <source>
        <dbReference type="Proteomes" id="UP000260649"/>
    </source>
</evidence>
<feature type="region of interest" description="Disordered" evidence="6">
    <location>
        <begin position="656"/>
        <end position="691"/>
    </location>
</feature>
<dbReference type="SMART" id="SM00240">
    <property type="entry name" value="FHA"/>
    <property type="match status" value="1"/>
</dbReference>
<feature type="transmembrane region" description="Helical" evidence="7">
    <location>
        <begin position="302"/>
        <end position="323"/>
    </location>
</feature>
<feature type="transmembrane region" description="Helical" evidence="7">
    <location>
        <begin position="555"/>
        <end position="576"/>
    </location>
</feature>
<evidence type="ECO:0000256" key="3">
    <source>
        <dbReference type="ARBA" id="ARBA00022960"/>
    </source>
</evidence>
<dbReference type="Pfam" id="PF00498">
    <property type="entry name" value="FHA"/>
    <property type="match status" value="1"/>
</dbReference>
<keyword evidence="4 7" id="KW-1133">Transmembrane helix</keyword>
<evidence type="ECO:0000256" key="6">
    <source>
        <dbReference type="SAM" id="MobiDB-lite"/>
    </source>
</evidence>
<keyword evidence="2 7" id="KW-0812">Transmembrane</keyword>
<dbReference type="GO" id="GO:0015648">
    <property type="term" value="F:lipid-linked peptidoglycan transporter activity"/>
    <property type="evidence" value="ECO:0007669"/>
    <property type="project" value="TreeGrafter"/>
</dbReference>
<feature type="transmembrane region" description="Helical" evidence="7">
    <location>
        <begin position="249"/>
        <end position="265"/>
    </location>
</feature>
<feature type="transmembrane region" description="Helical" evidence="7">
    <location>
        <begin position="404"/>
        <end position="422"/>
    </location>
</feature>
<evidence type="ECO:0000313" key="9">
    <source>
        <dbReference type="EMBL" id="RFT06873.1"/>
    </source>
</evidence>
<organism evidence="9 10">
    <name type="scientific">Evtepia gabavorous</name>
    <dbReference type="NCBI Taxonomy" id="2211183"/>
    <lineage>
        <taxon>Bacteria</taxon>
        <taxon>Bacillati</taxon>
        <taxon>Bacillota</taxon>
        <taxon>Clostridia</taxon>
        <taxon>Eubacteriales</taxon>
        <taxon>Evtepia</taxon>
    </lineage>
</organism>
<name>A0A3E2B4C8_9FIRM</name>
<keyword evidence="10" id="KW-1185">Reference proteome</keyword>
<keyword evidence="3" id="KW-0133">Cell shape</keyword>
<gene>
    <name evidence="9" type="ORF">DV520_05325</name>
</gene>
<evidence type="ECO:0000256" key="5">
    <source>
        <dbReference type="ARBA" id="ARBA00023136"/>
    </source>
</evidence>
<dbReference type="InterPro" id="IPR008984">
    <property type="entry name" value="SMAD_FHA_dom_sf"/>
</dbReference>
<evidence type="ECO:0000259" key="8">
    <source>
        <dbReference type="PROSITE" id="PS50006"/>
    </source>
</evidence>
<dbReference type="OrthoDB" id="9812661at2"/>
<feature type="transmembrane region" description="Helical" evidence="7">
    <location>
        <begin position="217"/>
        <end position="237"/>
    </location>
</feature>
<dbReference type="GO" id="GO:0051301">
    <property type="term" value="P:cell division"/>
    <property type="evidence" value="ECO:0007669"/>
    <property type="project" value="InterPro"/>
</dbReference>
<feature type="transmembrane region" description="Helical" evidence="7">
    <location>
        <begin position="38"/>
        <end position="63"/>
    </location>
</feature>
<dbReference type="InterPro" id="IPR001182">
    <property type="entry name" value="FtsW/RodA"/>
</dbReference>
<feature type="domain" description="FHA" evidence="8">
    <location>
        <begin position="94"/>
        <end position="144"/>
    </location>
</feature>
<feature type="transmembrane region" description="Helical" evidence="7">
    <location>
        <begin position="193"/>
        <end position="211"/>
    </location>
</feature>
<feature type="transmembrane region" description="Helical" evidence="7">
    <location>
        <begin position="522"/>
        <end position="543"/>
    </location>
</feature>
<dbReference type="GO" id="GO:0032153">
    <property type="term" value="C:cell division site"/>
    <property type="evidence" value="ECO:0007669"/>
    <property type="project" value="TreeGrafter"/>
</dbReference>
<dbReference type="GeneID" id="97995156"/>
<sequence>MQELIARLGVIFSQLGDQVRAAVENADTGAALGAAIDVILPVACGILRVVAVIVAIVIIVRCLMSLFREKPGKEIWGWLTLGDGTRLDLCHWENAIGRGRWADVSLDFPTVSRSHAALLRDDKGSWKLQPLQTKNGTRLNGKKVTHTVPVKTGDVIDLGGIGLSFYAISEKEEREQAMRWGVAERPLSPGRTLGYLTVFQIMMAVQCLPDRESPEIAMIGVAFGILMAAMWGTYLLYRTLKRTAFEAETIAFFLCTISFAVTAAYSPEALLTQTICVIAGIAVFLVLSLLLRDLKSTVSLRWPVAVFTCLLLIFNVVLGSRIFGAKNWISLGPIGFQPSEFVKIAFIFTGAATLDRLFARRNLIFTVLFCGFCMGCLALMSDFGTALIFFVALLVIAFLRSGDLGFLALMATAAGAGGWMILQFKPYIANRFGAWRHVWEHAADSGGFQQTRTMSAIASGGLFGKGTGEDAFLKNIGAANTDLVFGVISEQFGLILALCTVFILLVLVLYATRCAATARSSYYVIAANSAAAMLVFQATLNVLGAVDILPLTGVTLPFVSVGGSSMISCWGLLAFLKAADTRPNASFTLKLPKRIRGWIPPDADRMYDDRYNGWYDDYDEDAYEDYGYDDGYEDYDEYEDYDDYDQFAEDWTQDRGGWEDLIDGPLWPEGEDPLADPPPACGRSDERRRRR</sequence>
<dbReference type="GO" id="GO:0008360">
    <property type="term" value="P:regulation of cell shape"/>
    <property type="evidence" value="ECO:0007669"/>
    <property type="project" value="UniProtKB-KW"/>
</dbReference>
<dbReference type="InterPro" id="IPR000253">
    <property type="entry name" value="FHA_dom"/>
</dbReference>
<evidence type="ECO:0000256" key="1">
    <source>
        <dbReference type="ARBA" id="ARBA00004141"/>
    </source>
</evidence>
<dbReference type="PROSITE" id="PS50006">
    <property type="entry name" value="FHA_DOMAIN"/>
    <property type="match status" value="1"/>
</dbReference>
<dbReference type="GO" id="GO:0005886">
    <property type="term" value="C:plasma membrane"/>
    <property type="evidence" value="ECO:0007669"/>
    <property type="project" value="TreeGrafter"/>
</dbReference>
<dbReference type="EMBL" id="QQRQ01000006">
    <property type="protein sequence ID" value="RFT06873.1"/>
    <property type="molecule type" value="Genomic_DNA"/>
</dbReference>
<dbReference type="SUPFAM" id="SSF49879">
    <property type="entry name" value="SMAD/FHA domain"/>
    <property type="match status" value="1"/>
</dbReference>
<evidence type="ECO:0000256" key="2">
    <source>
        <dbReference type="ARBA" id="ARBA00022692"/>
    </source>
</evidence>
<keyword evidence="5 7" id="KW-0472">Membrane</keyword>
<evidence type="ECO:0000256" key="7">
    <source>
        <dbReference type="SAM" id="Phobius"/>
    </source>
</evidence>
<dbReference type="AlphaFoldDB" id="A0A3E2B4C8"/>
<reference evidence="9 10" key="1">
    <citation type="submission" date="2018-07" db="EMBL/GenBank/DDBJ databases">
        <title>GABA Modulating Bacteria of the Human Gut Microbiota.</title>
        <authorList>
            <person name="Strandwitz P."/>
            <person name="Kim K.H."/>
            <person name="Terekhova D."/>
            <person name="Liu J.K."/>
            <person name="Sharma A."/>
            <person name="Levering J."/>
            <person name="Mcdonald D."/>
            <person name="Dietrich D."/>
            <person name="Ramadhar T.R."/>
            <person name="Lekbua A."/>
            <person name="Mroue N."/>
            <person name="Liston C."/>
            <person name="Stewart E.J."/>
            <person name="Dubin M.J."/>
            <person name="Zengler K."/>
            <person name="Knight R."/>
            <person name="Gilbert J.A."/>
            <person name="Clardy J."/>
            <person name="Lewis K."/>
        </authorList>
    </citation>
    <scope>NUCLEOTIDE SEQUENCE [LARGE SCALE GENOMIC DNA]</scope>
    <source>
        <strain evidence="9 10">KLE1738</strain>
    </source>
</reference>
<dbReference type="Pfam" id="PF01098">
    <property type="entry name" value="FTSW_RODA_SPOVE"/>
    <property type="match status" value="1"/>
</dbReference>
<comment type="subcellular location">
    <subcellularLocation>
        <location evidence="1">Membrane</location>
        <topology evidence="1">Multi-pass membrane protein</topology>
    </subcellularLocation>
</comment>
<dbReference type="Gene3D" id="2.60.200.20">
    <property type="match status" value="1"/>
</dbReference>
<protein>
    <submittedName>
        <fullName evidence="9">FHA domain-containing protein</fullName>
    </submittedName>
</protein>
<dbReference type="Proteomes" id="UP000260649">
    <property type="component" value="Unassembled WGS sequence"/>
</dbReference>
<evidence type="ECO:0000256" key="4">
    <source>
        <dbReference type="ARBA" id="ARBA00022989"/>
    </source>
</evidence>
<dbReference type="PANTHER" id="PTHR30474">
    <property type="entry name" value="CELL CYCLE PROTEIN"/>
    <property type="match status" value="1"/>
</dbReference>
<dbReference type="PANTHER" id="PTHR30474:SF3">
    <property type="entry name" value="PEPTIDOGLYCAN GLYCOSYLTRANSFERASE RODA"/>
    <property type="match status" value="1"/>
</dbReference>
<dbReference type="RefSeq" id="WP_117142034.1">
    <property type="nucleotide sequence ID" value="NZ_CAKXKJ010000006.1"/>
</dbReference>
<dbReference type="CDD" id="cd00060">
    <property type="entry name" value="FHA"/>
    <property type="match status" value="1"/>
</dbReference>
<feature type="transmembrane region" description="Helical" evidence="7">
    <location>
        <begin position="271"/>
        <end position="290"/>
    </location>
</feature>
<feature type="transmembrane region" description="Helical" evidence="7">
    <location>
        <begin position="364"/>
        <end position="397"/>
    </location>
</feature>
<feature type="transmembrane region" description="Helical" evidence="7">
    <location>
        <begin position="492"/>
        <end position="510"/>
    </location>
</feature>
<comment type="caution">
    <text evidence="9">The sequence shown here is derived from an EMBL/GenBank/DDBJ whole genome shotgun (WGS) entry which is preliminary data.</text>
</comment>
<proteinExistence type="predicted"/>